<dbReference type="WBParaSite" id="PTRK_0000012525.1">
    <property type="protein sequence ID" value="PTRK_0000012525.1"/>
    <property type="gene ID" value="PTRK_0000012525"/>
</dbReference>
<reference evidence="2" key="1">
    <citation type="submission" date="2017-02" db="UniProtKB">
        <authorList>
            <consortium name="WormBaseParasite"/>
        </authorList>
    </citation>
    <scope>IDENTIFICATION</scope>
</reference>
<keyword evidence="1" id="KW-1185">Reference proteome</keyword>
<sequence>MNDNFTNYFHVNQKNFRFQPQKQLFDKPSLNYSDQNVRNNTYNNGNKLFSLKFNSQNLNSVLPKDENRNMFFQVQIIDNQARIEGNSNLSLFEKIADKKLLILKSHIKENLAEAFKIIDRTRCSSKEIIFAASKGILNKDEIPIFKKIIYDIIFYTTSSSQRKVYGAMKHILLLLSEELKVPKLLEYVKVDNVQNALAHRC</sequence>
<proteinExistence type="predicted"/>
<name>A0A0N4Z095_PARTI</name>
<accession>A0A0N4Z095</accession>
<dbReference type="Proteomes" id="UP000038045">
    <property type="component" value="Unplaced"/>
</dbReference>
<dbReference type="AlphaFoldDB" id="A0A0N4Z095"/>
<protein>
    <submittedName>
        <fullName evidence="2">PUM-HD domain-containing protein</fullName>
    </submittedName>
</protein>
<evidence type="ECO:0000313" key="1">
    <source>
        <dbReference type="Proteomes" id="UP000038045"/>
    </source>
</evidence>
<evidence type="ECO:0000313" key="2">
    <source>
        <dbReference type="WBParaSite" id="PTRK_0000012525.1"/>
    </source>
</evidence>
<organism evidence="1 2">
    <name type="scientific">Parastrongyloides trichosuri</name>
    <name type="common">Possum-specific nematode worm</name>
    <dbReference type="NCBI Taxonomy" id="131310"/>
    <lineage>
        <taxon>Eukaryota</taxon>
        <taxon>Metazoa</taxon>
        <taxon>Ecdysozoa</taxon>
        <taxon>Nematoda</taxon>
        <taxon>Chromadorea</taxon>
        <taxon>Rhabditida</taxon>
        <taxon>Tylenchina</taxon>
        <taxon>Panagrolaimomorpha</taxon>
        <taxon>Strongyloidoidea</taxon>
        <taxon>Strongyloididae</taxon>
        <taxon>Parastrongyloides</taxon>
    </lineage>
</organism>